<comment type="subcellular location">
    <subcellularLocation>
        <location evidence="1">Mitochondrion</location>
    </subcellularLocation>
</comment>
<dbReference type="RefSeq" id="XP_018733837.1">
    <property type="nucleotide sequence ID" value="XM_018881226.1"/>
</dbReference>
<dbReference type="AlphaFoldDB" id="A0A167C8M7"/>
<keyword evidence="4" id="KW-0496">Mitochondrion</keyword>
<protein>
    <recommendedName>
        <fullName evidence="6">Large ribosomal subunit protein mL50</fullName>
    </recommendedName>
</protein>
<evidence type="ECO:0000256" key="2">
    <source>
        <dbReference type="ARBA" id="ARBA00008860"/>
    </source>
</evidence>
<evidence type="ECO:0000313" key="8">
    <source>
        <dbReference type="Proteomes" id="UP000189580"/>
    </source>
</evidence>
<keyword evidence="8" id="KW-1185">Reference proteome</keyword>
<dbReference type="GO" id="GO:0005840">
    <property type="term" value="C:ribosome"/>
    <property type="evidence" value="ECO:0007669"/>
    <property type="project" value="UniProtKB-KW"/>
</dbReference>
<evidence type="ECO:0000256" key="1">
    <source>
        <dbReference type="ARBA" id="ARBA00004173"/>
    </source>
</evidence>
<dbReference type="InterPro" id="IPR018305">
    <property type="entry name" value="Ribosomal_m50"/>
</dbReference>
<dbReference type="KEGG" id="slb:AWJ20_4166"/>
<proteinExistence type="inferred from homology"/>
<dbReference type="Pfam" id="PF10501">
    <property type="entry name" value="Ribosomal_L50"/>
    <property type="match status" value="1"/>
</dbReference>
<reference evidence="7 8" key="1">
    <citation type="submission" date="2016-02" db="EMBL/GenBank/DDBJ databases">
        <title>Complete genome sequence and transcriptome regulation of the pentose utilising yeast Sugiyamaella lignohabitans.</title>
        <authorList>
            <person name="Bellasio M."/>
            <person name="Peymann A."/>
            <person name="Valli M."/>
            <person name="Sipitzky M."/>
            <person name="Graf A."/>
            <person name="Sauer M."/>
            <person name="Marx H."/>
            <person name="Mattanovich D."/>
        </authorList>
    </citation>
    <scope>NUCLEOTIDE SEQUENCE [LARGE SCALE GENOMIC DNA]</scope>
    <source>
        <strain evidence="7 8">CBS 10342</strain>
    </source>
</reference>
<dbReference type="GO" id="GO:1990904">
    <property type="term" value="C:ribonucleoprotein complex"/>
    <property type="evidence" value="ECO:0007669"/>
    <property type="project" value="UniProtKB-KW"/>
</dbReference>
<evidence type="ECO:0000256" key="3">
    <source>
        <dbReference type="ARBA" id="ARBA00022980"/>
    </source>
</evidence>
<evidence type="ECO:0000256" key="6">
    <source>
        <dbReference type="ARBA" id="ARBA00035183"/>
    </source>
</evidence>
<accession>A0A167C8M7</accession>
<dbReference type="Proteomes" id="UP000189580">
    <property type="component" value="Chromosome c"/>
</dbReference>
<dbReference type="Gene3D" id="1.10.1200.10">
    <property type="entry name" value="ACP-like"/>
    <property type="match status" value="1"/>
</dbReference>
<keyword evidence="3" id="KW-0689">Ribosomal protein</keyword>
<gene>
    <name evidence="7" type="ORF">AWJ20_4166</name>
</gene>
<evidence type="ECO:0000256" key="5">
    <source>
        <dbReference type="ARBA" id="ARBA00023274"/>
    </source>
</evidence>
<dbReference type="InterPro" id="IPR036736">
    <property type="entry name" value="ACP-like_sf"/>
</dbReference>
<keyword evidence="5" id="KW-0687">Ribonucleoprotein</keyword>
<evidence type="ECO:0000256" key="4">
    <source>
        <dbReference type="ARBA" id="ARBA00023128"/>
    </source>
</evidence>
<dbReference type="GO" id="GO:0005739">
    <property type="term" value="C:mitochondrion"/>
    <property type="evidence" value="ECO:0007669"/>
    <property type="project" value="UniProtKB-SubCell"/>
</dbReference>
<organism evidence="7 8">
    <name type="scientific">Sugiyamaella lignohabitans</name>
    <dbReference type="NCBI Taxonomy" id="796027"/>
    <lineage>
        <taxon>Eukaryota</taxon>
        <taxon>Fungi</taxon>
        <taxon>Dikarya</taxon>
        <taxon>Ascomycota</taxon>
        <taxon>Saccharomycotina</taxon>
        <taxon>Dipodascomycetes</taxon>
        <taxon>Dipodascales</taxon>
        <taxon>Trichomonascaceae</taxon>
        <taxon>Sugiyamaella</taxon>
    </lineage>
</organism>
<comment type="similarity">
    <text evidence="2">Belongs to the mitochondrion-specific ribosomal protein mL50 family.</text>
</comment>
<dbReference type="GeneID" id="30036268"/>
<evidence type="ECO:0000313" key="7">
    <source>
        <dbReference type="EMBL" id="ANB11360.1"/>
    </source>
</evidence>
<sequence>MLSLRRSLQTIAPRLALQQHRQLSSSIPRSNLFDFFRRAGVKDESKPVPKQTKTKDVMKELESGESEVVSDKRVKLRVLGAPPKDESWEQERNQFEVNAWPLKATAPELQETQVTEALQNAYNKHFTSSNDTSASYLDQSLDDLNLRFSYTKEVSRELSVIIPDAVLSKVQTIGDVYEYLTTKVAGRRYDENQPEAIYLDPKEFEGLNITIRDAISEKRNKKLRFKEALAGARNAEKARQEELLQKALNS</sequence>
<name>A0A167C8M7_9ASCO</name>
<dbReference type="EMBL" id="CP014500">
    <property type="protein sequence ID" value="ANB11360.1"/>
    <property type="molecule type" value="Genomic_DNA"/>
</dbReference>
<dbReference type="OrthoDB" id="3980895at2759"/>